<feature type="compositionally biased region" description="Basic and acidic residues" evidence="1">
    <location>
        <begin position="19"/>
        <end position="28"/>
    </location>
</feature>
<protein>
    <submittedName>
        <fullName evidence="2">Uncharacterized protein</fullName>
    </submittedName>
</protein>
<accession>M2LVI5</accession>
<proteinExistence type="predicted"/>
<keyword evidence="3" id="KW-1185">Reference proteome</keyword>
<name>M2LVI5_BAUPA</name>
<dbReference type="AlphaFoldDB" id="M2LVI5"/>
<dbReference type="EMBL" id="KB445552">
    <property type="protein sequence ID" value="EMC98657.1"/>
    <property type="molecule type" value="Genomic_DNA"/>
</dbReference>
<dbReference type="OMA" id="MTFAHGY"/>
<evidence type="ECO:0000313" key="3">
    <source>
        <dbReference type="Proteomes" id="UP000011761"/>
    </source>
</evidence>
<gene>
    <name evidence="2" type="ORF">BAUCODRAFT_22026</name>
</gene>
<dbReference type="HOGENOM" id="CLU_1355612_0_0_1"/>
<dbReference type="OrthoDB" id="3626266at2759"/>
<dbReference type="KEGG" id="bcom:BAUCODRAFT_22026"/>
<dbReference type="RefSeq" id="XP_007673438.1">
    <property type="nucleotide sequence ID" value="XM_007675248.1"/>
</dbReference>
<feature type="region of interest" description="Disordered" evidence="1">
    <location>
        <begin position="1"/>
        <end position="28"/>
    </location>
</feature>
<sequence>MAGKPGITSNIFVSAARGHPSDEGRGDKGYRKQHLTWLISVEPHKHALPLLPQRTIERVHYVAIRTDGHYKLEKHPNHDIIGSVLVAEKAHIDAEKLHAVVEEGLKGLSPSSESSSDDDTDDASELWLRKALHVLQQHKYTQSSFEVGKFMTFAHGYMASRTDDGDMPSTITYAPLFDKDQKSHDPAKDDHQKKPRFGFWVSHPMSKVQRHIDEESRPYGGLM</sequence>
<organism evidence="2 3">
    <name type="scientific">Baudoinia panamericana (strain UAMH 10762)</name>
    <name type="common">Angels' share fungus</name>
    <name type="synonym">Baudoinia compniacensis (strain UAMH 10762)</name>
    <dbReference type="NCBI Taxonomy" id="717646"/>
    <lineage>
        <taxon>Eukaryota</taxon>
        <taxon>Fungi</taxon>
        <taxon>Dikarya</taxon>
        <taxon>Ascomycota</taxon>
        <taxon>Pezizomycotina</taxon>
        <taxon>Dothideomycetes</taxon>
        <taxon>Dothideomycetidae</taxon>
        <taxon>Mycosphaerellales</taxon>
        <taxon>Teratosphaeriaceae</taxon>
        <taxon>Baudoinia</taxon>
    </lineage>
</organism>
<evidence type="ECO:0000313" key="2">
    <source>
        <dbReference type="EMBL" id="EMC98657.1"/>
    </source>
</evidence>
<reference evidence="2 3" key="1">
    <citation type="journal article" date="2012" name="PLoS Pathog.">
        <title>Diverse lifestyles and strategies of plant pathogenesis encoded in the genomes of eighteen Dothideomycetes fungi.</title>
        <authorList>
            <person name="Ohm R.A."/>
            <person name="Feau N."/>
            <person name="Henrissat B."/>
            <person name="Schoch C.L."/>
            <person name="Horwitz B.A."/>
            <person name="Barry K.W."/>
            <person name="Condon B.J."/>
            <person name="Copeland A.C."/>
            <person name="Dhillon B."/>
            <person name="Glaser F."/>
            <person name="Hesse C.N."/>
            <person name="Kosti I."/>
            <person name="LaButti K."/>
            <person name="Lindquist E.A."/>
            <person name="Lucas S."/>
            <person name="Salamov A.A."/>
            <person name="Bradshaw R.E."/>
            <person name="Ciuffetti L."/>
            <person name="Hamelin R.C."/>
            <person name="Kema G.H.J."/>
            <person name="Lawrence C."/>
            <person name="Scott J.A."/>
            <person name="Spatafora J.W."/>
            <person name="Turgeon B.G."/>
            <person name="de Wit P.J.G.M."/>
            <person name="Zhong S."/>
            <person name="Goodwin S.B."/>
            <person name="Grigoriev I.V."/>
        </authorList>
    </citation>
    <scope>NUCLEOTIDE SEQUENCE [LARGE SCALE GENOMIC DNA]</scope>
    <source>
        <strain evidence="2 3">UAMH 10762</strain>
    </source>
</reference>
<evidence type="ECO:0000256" key="1">
    <source>
        <dbReference type="SAM" id="MobiDB-lite"/>
    </source>
</evidence>
<dbReference type="GeneID" id="19109848"/>
<dbReference type="Proteomes" id="UP000011761">
    <property type="component" value="Unassembled WGS sequence"/>
</dbReference>
<dbReference type="eggNOG" id="ENOG502RM3F">
    <property type="taxonomic scope" value="Eukaryota"/>
</dbReference>